<evidence type="ECO:0000313" key="2">
    <source>
        <dbReference type="Proteomes" id="UP000718821"/>
    </source>
</evidence>
<name>A0A938WXT9_9BIFI</name>
<dbReference type="AlphaFoldDB" id="A0A938WXT9"/>
<dbReference type="Proteomes" id="UP000718821">
    <property type="component" value="Unassembled WGS sequence"/>
</dbReference>
<proteinExistence type="predicted"/>
<reference evidence="1" key="2">
    <citation type="journal article" date="2021" name="Sci. Rep.">
        <title>The distribution of antibiotic resistance genes in chicken gut microbiota commensals.</title>
        <authorList>
            <person name="Juricova H."/>
            <person name="Matiasovicova J."/>
            <person name="Kubasova T."/>
            <person name="Cejkova D."/>
            <person name="Rychlik I."/>
        </authorList>
    </citation>
    <scope>NUCLEOTIDE SEQUENCE</scope>
    <source>
        <strain evidence="1">An836</strain>
    </source>
</reference>
<reference evidence="1" key="1">
    <citation type="submission" date="2020-08" db="EMBL/GenBank/DDBJ databases">
        <authorList>
            <person name="Cejkova D."/>
            <person name="Kubasova T."/>
            <person name="Jahodarova E."/>
            <person name="Rychlik I."/>
        </authorList>
    </citation>
    <scope>NUCLEOTIDE SEQUENCE</scope>
    <source>
        <strain evidence="1">An836</strain>
    </source>
</reference>
<keyword evidence="2" id="KW-1185">Reference proteome</keyword>
<dbReference type="EMBL" id="JACLYU010000010">
    <property type="protein sequence ID" value="MBM6699851.1"/>
    <property type="molecule type" value="Genomic_DNA"/>
</dbReference>
<evidence type="ECO:0000313" key="1">
    <source>
        <dbReference type="EMBL" id="MBM6699851.1"/>
    </source>
</evidence>
<accession>A0A938WXT9</accession>
<dbReference type="RefSeq" id="WP_204468919.1">
    <property type="nucleotide sequence ID" value="NZ_JACLYU010000010.1"/>
</dbReference>
<gene>
    <name evidence="1" type="ORF">H7U32_05900</name>
</gene>
<sequence length="166" mass="18126">MRFRTIAAMLLSVIFVLPLGGCSSIFNPGKAASQAKEESSSMQKLTDALSGIGQHKRTRLVVKDAATGKVIRETADQDEIDRVFDPLRNENGIARKPDAPAEYVLELWQPETRKLGQSANDLKEYKAVTVTTYRDSPVVAISVVPVRIRLCLSSPSTADALRALAK</sequence>
<comment type="caution">
    <text evidence="1">The sequence shown here is derived from an EMBL/GenBank/DDBJ whole genome shotgun (WGS) entry which is preliminary data.</text>
</comment>
<protein>
    <submittedName>
        <fullName evidence="1">Uncharacterized protein</fullName>
    </submittedName>
</protein>
<organism evidence="1 2">
    <name type="scientific">Bifidobacterium pullorum subsp. saeculare</name>
    <dbReference type="NCBI Taxonomy" id="78257"/>
    <lineage>
        <taxon>Bacteria</taxon>
        <taxon>Bacillati</taxon>
        <taxon>Actinomycetota</taxon>
        <taxon>Actinomycetes</taxon>
        <taxon>Bifidobacteriales</taxon>
        <taxon>Bifidobacteriaceae</taxon>
        <taxon>Bifidobacterium</taxon>
    </lineage>
</organism>